<dbReference type="EMBL" id="KQ976667">
    <property type="protein sequence ID" value="KYM78284.1"/>
    <property type="molecule type" value="Genomic_DNA"/>
</dbReference>
<gene>
    <name evidence="2" type="ORF">ALC53_11309</name>
</gene>
<evidence type="ECO:0000313" key="3">
    <source>
        <dbReference type="Proteomes" id="UP000078540"/>
    </source>
</evidence>
<feature type="non-terminal residue" evidence="2">
    <location>
        <position position="1"/>
    </location>
</feature>
<sequence>YIKNSFKFVNNLISIALESNYKLVSFDIISMYTNIPIELITKKYRYMNDILLAVPNNQINEILDNFNSYNDRLRFTVEHGDDNSINFLDEIKPTNSGRYLIFIEDSYNSNHPIQHKRGIIIGQLDRILFLSHPEYHKKNIESMINILLIDYSLIIFSTINNRIKKLASRKNLYENNIVNNRKKIAYKPMNTKMEQCDVIYKISLDCDSSYVSQTKRKAKMRIKEHKANIKKLKDSLTVLHSIRLLLRGHLLRKMRFSLFSKLYLNNYYYYNYYNY</sequence>
<dbReference type="AlphaFoldDB" id="A0A195B256"/>
<dbReference type="Proteomes" id="UP000078540">
    <property type="component" value="Unassembled WGS sequence"/>
</dbReference>
<name>A0A195B256_9HYME</name>
<accession>A0A195B256</accession>
<evidence type="ECO:0000259" key="1">
    <source>
        <dbReference type="Pfam" id="PF26215"/>
    </source>
</evidence>
<dbReference type="Pfam" id="PF26215">
    <property type="entry name" value="HTH_animal"/>
    <property type="match status" value="1"/>
</dbReference>
<reference evidence="2 3" key="1">
    <citation type="submission" date="2015-09" db="EMBL/GenBank/DDBJ databases">
        <title>Atta colombica WGS genome.</title>
        <authorList>
            <person name="Nygaard S."/>
            <person name="Hu H."/>
            <person name="Boomsma J."/>
            <person name="Zhang G."/>
        </authorList>
    </citation>
    <scope>NUCLEOTIDE SEQUENCE [LARGE SCALE GENOMIC DNA]</scope>
    <source>
        <strain evidence="2">Treedump-2</strain>
        <tissue evidence="2">Whole body</tissue>
    </source>
</reference>
<evidence type="ECO:0000313" key="2">
    <source>
        <dbReference type="EMBL" id="KYM78284.1"/>
    </source>
</evidence>
<protein>
    <recommendedName>
        <fullName evidence="1">Helix-turn-helix domain-containing protein</fullName>
    </recommendedName>
</protein>
<organism evidence="2 3">
    <name type="scientific">Atta colombica</name>
    <dbReference type="NCBI Taxonomy" id="520822"/>
    <lineage>
        <taxon>Eukaryota</taxon>
        <taxon>Metazoa</taxon>
        <taxon>Ecdysozoa</taxon>
        <taxon>Arthropoda</taxon>
        <taxon>Hexapoda</taxon>
        <taxon>Insecta</taxon>
        <taxon>Pterygota</taxon>
        <taxon>Neoptera</taxon>
        <taxon>Endopterygota</taxon>
        <taxon>Hymenoptera</taxon>
        <taxon>Apocrita</taxon>
        <taxon>Aculeata</taxon>
        <taxon>Formicoidea</taxon>
        <taxon>Formicidae</taxon>
        <taxon>Myrmicinae</taxon>
        <taxon>Atta</taxon>
    </lineage>
</organism>
<dbReference type="InterPro" id="IPR058912">
    <property type="entry name" value="HTH_animal"/>
</dbReference>
<dbReference type="STRING" id="520822.A0A195B256"/>
<dbReference type="PANTHER" id="PTHR21301">
    <property type="entry name" value="REVERSE TRANSCRIPTASE"/>
    <property type="match status" value="1"/>
</dbReference>
<feature type="domain" description="Helix-turn-helix" evidence="1">
    <location>
        <begin position="107"/>
        <end position="148"/>
    </location>
</feature>
<dbReference type="PANTHER" id="PTHR21301:SF10">
    <property type="entry name" value="REVERSE TRANSCRIPTASE DOMAIN-CONTAINING PROTEIN"/>
    <property type="match status" value="1"/>
</dbReference>
<proteinExistence type="predicted"/>
<keyword evidence="3" id="KW-1185">Reference proteome</keyword>